<sequence>MKTHNYTINLNWTGNKGVGTKTYKDYTRDYTIQAKDKAVIQGSSDPAFLGNPELYNPEELLLASIASCHMLWYLHLCASNKIIVLEYQDQPSGEMIENKDGSGKFTEVTLYPQIRLADKTMLEKAENLHKEANKFCFIANSCNFPIRHAATYQF</sequence>
<comment type="caution">
    <text evidence="1">The sequence shown here is derived from an EMBL/GenBank/DDBJ whole genome shotgun (WGS) entry which is preliminary data.</text>
</comment>
<dbReference type="AlphaFoldDB" id="A0A1Y1T5X3"/>
<dbReference type="InterPro" id="IPR036102">
    <property type="entry name" value="OsmC/Ohrsf"/>
</dbReference>
<dbReference type="OrthoDB" id="9795405at2"/>
<dbReference type="InterPro" id="IPR052707">
    <property type="entry name" value="OsmC_Ohr_Peroxiredoxin"/>
</dbReference>
<dbReference type="Proteomes" id="UP000192746">
    <property type="component" value="Unassembled WGS sequence"/>
</dbReference>
<accession>A0A1Y1T5X3</accession>
<dbReference type="STRING" id="1185767.IIF7_07641"/>
<dbReference type="PANTHER" id="PTHR42830:SF2">
    <property type="entry name" value="OSMC_OHR FAMILY PROTEIN"/>
    <property type="match status" value="1"/>
</dbReference>
<dbReference type="PANTHER" id="PTHR42830">
    <property type="entry name" value="OSMOTICALLY INDUCIBLE FAMILY PROTEIN"/>
    <property type="match status" value="1"/>
</dbReference>
<keyword evidence="2" id="KW-1185">Reference proteome</keyword>
<dbReference type="InterPro" id="IPR015946">
    <property type="entry name" value="KH_dom-like_a/b"/>
</dbReference>
<proteinExistence type="predicted"/>
<gene>
    <name evidence="1" type="ORF">IIF7_07641</name>
</gene>
<evidence type="ECO:0000313" key="2">
    <source>
        <dbReference type="Proteomes" id="UP000192746"/>
    </source>
</evidence>
<reference evidence="1 2" key="1">
    <citation type="submission" date="2013-04" db="EMBL/GenBank/DDBJ databases">
        <title>Zunongwangia sp. 22II14-10F7 Genome Sequencing.</title>
        <authorList>
            <person name="Lai Q."/>
            <person name="Shao Z."/>
        </authorList>
    </citation>
    <scope>NUCLEOTIDE SEQUENCE [LARGE SCALE GENOMIC DNA]</scope>
    <source>
        <strain evidence="1 2">22II14-10F7</strain>
    </source>
</reference>
<protein>
    <submittedName>
        <fullName evidence="1">Redox protein</fullName>
    </submittedName>
</protein>
<dbReference type="InterPro" id="IPR003718">
    <property type="entry name" value="OsmC/Ohr_fam"/>
</dbReference>
<dbReference type="Gene3D" id="3.30.300.20">
    <property type="match status" value="1"/>
</dbReference>
<dbReference type="SUPFAM" id="SSF82784">
    <property type="entry name" value="OsmC-like"/>
    <property type="match status" value="1"/>
</dbReference>
<name>A0A1Y1T5X3_9FLAO</name>
<dbReference type="RefSeq" id="WP_084841096.1">
    <property type="nucleotide sequence ID" value="NZ_ARYN01000006.1"/>
</dbReference>
<organism evidence="1 2">
    <name type="scientific">Zunongwangia atlantica 22II14-10F7</name>
    <dbReference type="NCBI Taxonomy" id="1185767"/>
    <lineage>
        <taxon>Bacteria</taxon>
        <taxon>Pseudomonadati</taxon>
        <taxon>Bacteroidota</taxon>
        <taxon>Flavobacteriia</taxon>
        <taxon>Flavobacteriales</taxon>
        <taxon>Flavobacteriaceae</taxon>
        <taxon>Zunongwangia</taxon>
    </lineage>
</organism>
<dbReference type="Pfam" id="PF02566">
    <property type="entry name" value="OsmC"/>
    <property type="match status" value="1"/>
</dbReference>
<evidence type="ECO:0000313" key="1">
    <source>
        <dbReference type="EMBL" id="ORL45975.1"/>
    </source>
</evidence>
<dbReference type="EMBL" id="ARYN01000006">
    <property type="protein sequence ID" value="ORL45975.1"/>
    <property type="molecule type" value="Genomic_DNA"/>
</dbReference>